<dbReference type="PROSITE" id="PS51340">
    <property type="entry name" value="MOSC"/>
    <property type="match status" value="1"/>
</dbReference>
<dbReference type="InterPro" id="IPR005302">
    <property type="entry name" value="MoCF_Sase_C"/>
</dbReference>
<dbReference type="KEGG" id="mmag:MMAD_09920"/>
<dbReference type="SUPFAM" id="SSF54292">
    <property type="entry name" value="2Fe-2S ferredoxin-like"/>
    <property type="match status" value="1"/>
</dbReference>
<keyword evidence="1" id="KW-0001">2Fe-2S</keyword>
<dbReference type="Pfam" id="PF03473">
    <property type="entry name" value="MOSC"/>
    <property type="match status" value="1"/>
</dbReference>
<organism evidence="5 6">
    <name type="scientific">Mycolicibacterium madagascariense</name>
    <dbReference type="NCBI Taxonomy" id="212765"/>
    <lineage>
        <taxon>Bacteria</taxon>
        <taxon>Bacillati</taxon>
        <taxon>Actinomycetota</taxon>
        <taxon>Actinomycetes</taxon>
        <taxon>Mycobacteriales</taxon>
        <taxon>Mycobacteriaceae</taxon>
        <taxon>Mycolicibacterium</taxon>
    </lineage>
</organism>
<dbReference type="Pfam" id="PF00970">
    <property type="entry name" value="FAD_binding_6"/>
    <property type="match status" value="1"/>
</dbReference>
<dbReference type="Gene3D" id="3.40.50.80">
    <property type="entry name" value="Nucleotide-binding domain of ferredoxin-NADP reductase (FNR) module"/>
    <property type="match status" value="1"/>
</dbReference>
<keyword evidence="1" id="KW-0408">Iron</keyword>
<keyword evidence="2" id="KW-0411">Iron-sulfur</keyword>
<evidence type="ECO:0000256" key="1">
    <source>
        <dbReference type="ARBA" id="ARBA00022714"/>
    </source>
</evidence>
<dbReference type="Pfam" id="PF00111">
    <property type="entry name" value="Fer2"/>
    <property type="match status" value="1"/>
</dbReference>
<protein>
    <submittedName>
        <fullName evidence="5">Sulfurase</fullName>
    </submittedName>
</protein>
<dbReference type="InterPro" id="IPR005163">
    <property type="entry name" value="Tri_helical_YiiM-like"/>
</dbReference>
<reference evidence="5 6" key="1">
    <citation type="journal article" date="2019" name="Emerg. Microbes Infect.">
        <title>Comprehensive subspecies identification of 175 nontuberculous mycobacteria species based on 7547 genomic profiles.</title>
        <authorList>
            <person name="Matsumoto Y."/>
            <person name="Kinjo T."/>
            <person name="Motooka D."/>
            <person name="Nabeya D."/>
            <person name="Jung N."/>
            <person name="Uechi K."/>
            <person name="Horii T."/>
            <person name="Iida T."/>
            <person name="Fujita J."/>
            <person name="Nakamura S."/>
        </authorList>
    </citation>
    <scope>NUCLEOTIDE SEQUENCE [LARGE SCALE GENOMIC DNA]</scope>
    <source>
        <strain evidence="5 6">JCM 13574</strain>
    </source>
</reference>
<evidence type="ECO:0000313" key="5">
    <source>
        <dbReference type="EMBL" id="BBZ26697.1"/>
    </source>
</evidence>
<dbReference type="Pfam" id="PF00175">
    <property type="entry name" value="NAD_binding_1"/>
    <property type="match status" value="1"/>
</dbReference>
<dbReference type="SUPFAM" id="SSF50800">
    <property type="entry name" value="PK beta-barrel domain-like"/>
    <property type="match status" value="1"/>
</dbReference>
<dbReference type="InterPro" id="IPR008333">
    <property type="entry name" value="Cbr1-like_FAD-bd_dom"/>
</dbReference>
<feature type="domain" description="MOSC" evidence="3">
    <location>
        <begin position="29"/>
        <end position="164"/>
    </location>
</feature>
<gene>
    <name evidence="5" type="ORF">MMAD_09920</name>
</gene>
<dbReference type="InterPro" id="IPR017938">
    <property type="entry name" value="Riboflavin_synthase-like_b-brl"/>
</dbReference>
<dbReference type="GO" id="GO:0016491">
    <property type="term" value="F:oxidoreductase activity"/>
    <property type="evidence" value="ECO:0007669"/>
    <property type="project" value="InterPro"/>
</dbReference>
<dbReference type="Proteomes" id="UP000466517">
    <property type="component" value="Chromosome"/>
</dbReference>
<name>A0A7I7XCT8_9MYCO</name>
<dbReference type="Gene3D" id="2.40.33.20">
    <property type="entry name" value="PK beta-barrel domain-like"/>
    <property type="match status" value="1"/>
</dbReference>
<dbReference type="InterPro" id="IPR001041">
    <property type="entry name" value="2Fe-2S_ferredoxin-type"/>
</dbReference>
<dbReference type="GO" id="GO:0051537">
    <property type="term" value="F:2 iron, 2 sulfur cluster binding"/>
    <property type="evidence" value="ECO:0007669"/>
    <property type="project" value="UniProtKB-KW"/>
</dbReference>
<dbReference type="Pfam" id="PF03475">
    <property type="entry name" value="YiiM_3-alpha"/>
    <property type="match status" value="1"/>
</dbReference>
<dbReference type="InterPro" id="IPR052353">
    <property type="entry name" value="Benzoxazolinone_Detox_Enz"/>
</dbReference>
<dbReference type="RefSeq" id="WP_163733332.1">
    <property type="nucleotide sequence ID" value="NZ_AP022610.1"/>
</dbReference>
<feature type="domain" description="FAD-binding FR-type" evidence="4">
    <location>
        <begin position="234"/>
        <end position="339"/>
    </location>
</feature>
<dbReference type="GO" id="GO:0030151">
    <property type="term" value="F:molybdenum ion binding"/>
    <property type="evidence" value="ECO:0007669"/>
    <property type="project" value="InterPro"/>
</dbReference>
<keyword evidence="6" id="KW-1185">Reference proteome</keyword>
<dbReference type="InterPro" id="IPR001433">
    <property type="entry name" value="OxRdtase_FAD/NAD-bd"/>
</dbReference>
<dbReference type="SUPFAM" id="SSF52343">
    <property type="entry name" value="Ferredoxin reductase-like, C-terminal NADP-linked domain"/>
    <property type="match status" value="1"/>
</dbReference>
<dbReference type="InterPro" id="IPR011037">
    <property type="entry name" value="Pyrv_Knase-like_insert_dom_sf"/>
</dbReference>
<dbReference type="PANTHER" id="PTHR30212">
    <property type="entry name" value="PROTEIN YIIM"/>
    <property type="match status" value="1"/>
</dbReference>
<proteinExistence type="predicted"/>
<accession>A0A7I7XCT8</accession>
<dbReference type="InterPro" id="IPR039261">
    <property type="entry name" value="FNR_nucleotide-bd"/>
</dbReference>
<sequence>MATLVSVNVGMRQDVSWHDRTVYTGAWKNPVTGPRLVRRLNVDGDGQGDLGGHGGENRAVLVYQLDSYRHWAREFGRDDLTPGLLGENFTVEGLPDDDVCIGDQYRIGSAVFEVTQPRVTCYRAGLRIGVPTMAALLVAHRRPGFYLRVLTEGEVAAGQEVVKVAAGPEQVTVAEMDALLYLPGHPRDALARAMRIPALSPGWQASLGNLAAQSDGSGNTGLTAAAAVPPPAWPGFRTLRVAEVRDESSDVRSLVLADPDGAALPGWLAGQSVALRVPAGLDRAMAIRNYSLSNAAGSDRYRIAVKRESRGAVSQYVHARVVTGDSVDVAAPRGAFFLADGDAPVILLSVGVGITPVLSMLHGLAAAGSTRPVWWLHGARCGAEHPFRQEANALLNRLSHSASRVFYSQPSPDDRLGVDFTDRGRLSVDVLSHLDLPRDAQAYLCGPVDFMDEFGSALADLGLDSGRIHSERFGAVAALTPGIATQTVPPHPAVGPLGTGPEVSFARSGLSAPWGPPSTSLLEFAEACDVPTRWSCRTGVCHNCETALLSGSVRYDPAPLDLPAAGNVLICCAQPVGPVVVDL</sequence>
<dbReference type="Gene3D" id="2.40.30.10">
    <property type="entry name" value="Translation factors"/>
    <property type="match status" value="1"/>
</dbReference>
<evidence type="ECO:0000259" key="3">
    <source>
        <dbReference type="PROSITE" id="PS51340"/>
    </source>
</evidence>
<dbReference type="Gene3D" id="3.10.20.30">
    <property type="match status" value="1"/>
</dbReference>
<keyword evidence="1" id="KW-0479">Metal-binding</keyword>
<dbReference type="InterPro" id="IPR017927">
    <property type="entry name" value="FAD-bd_FR_type"/>
</dbReference>
<dbReference type="GO" id="GO:0030170">
    <property type="term" value="F:pyridoxal phosphate binding"/>
    <property type="evidence" value="ECO:0007669"/>
    <property type="project" value="InterPro"/>
</dbReference>
<dbReference type="PANTHER" id="PTHR30212:SF2">
    <property type="entry name" value="PROTEIN YIIM"/>
    <property type="match status" value="1"/>
</dbReference>
<dbReference type="AlphaFoldDB" id="A0A7I7XCT8"/>
<dbReference type="PRINTS" id="PR00409">
    <property type="entry name" value="PHDIOXRDTASE"/>
</dbReference>
<evidence type="ECO:0000256" key="2">
    <source>
        <dbReference type="ARBA" id="ARBA00023014"/>
    </source>
</evidence>
<dbReference type="InterPro" id="IPR036010">
    <property type="entry name" value="2Fe-2S_ferredoxin-like_sf"/>
</dbReference>
<dbReference type="EMBL" id="AP022610">
    <property type="protein sequence ID" value="BBZ26697.1"/>
    <property type="molecule type" value="Genomic_DNA"/>
</dbReference>
<dbReference type="CDD" id="cd06184">
    <property type="entry name" value="flavohem_like_fad_nad_binding"/>
    <property type="match status" value="1"/>
</dbReference>
<dbReference type="PROSITE" id="PS51384">
    <property type="entry name" value="FAD_FR"/>
    <property type="match status" value="1"/>
</dbReference>
<dbReference type="CDD" id="cd00207">
    <property type="entry name" value="fer2"/>
    <property type="match status" value="1"/>
</dbReference>
<dbReference type="InterPro" id="IPR012675">
    <property type="entry name" value="Beta-grasp_dom_sf"/>
</dbReference>
<evidence type="ECO:0000259" key="4">
    <source>
        <dbReference type="PROSITE" id="PS51384"/>
    </source>
</evidence>
<evidence type="ECO:0000313" key="6">
    <source>
        <dbReference type="Proteomes" id="UP000466517"/>
    </source>
</evidence>
<dbReference type="SUPFAM" id="SSF63380">
    <property type="entry name" value="Riboflavin synthase domain-like"/>
    <property type="match status" value="1"/>
</dbReference>